<name>A0A370NZP9_9BURK</name>
<evidence type="ECO:0000313" key="3">
    <source>
        <dbReference type="Proteomes" id="UP000255165"/>
    </source>
</evidence>
<organism evidence="2 3">
    <name type="scientific">Cupriavidus lacunae</name>
    <dbReference type="NCBI Taxonomy" id="2666307"/>
    <lineage>
        <taxon>Bacteria</taxon>
        <taxon>Pseudomonadati</taxon>
        <taxon>Pseudomonadota</taxon>
        <taxon>Betaproteobacteria</taxon>
        <taxon>Burkholderiales</taxon>
        <taxon>Burkholderiaceae</taxon>
        <taxon>Cupriavidus</taxon>
    </lineage>
</organism>
<keyword evidence="1" id="KW-0732">Signal</keyword>
<accession>A0A370NZP9</accession>
<reference evidence="3" key="1">
    <citation type="submission" date="2018-06" db="EMBL/GenBank/DDBJ databases">
        <authorList>
            <person name="Feng T."/>
            <person name="Jeon C.O."/>
        </authorList>
    </citation>
    <scope>NUCLEOTIDE SEQUENCE [LARGE SCALE GENOMIC DNA]</scope>
    <source>
        <strain evidence="3">S23</strain>
    </source>
</reference>
<sequence length="211" mass="21819">MRLALQTKTLWTLGLAAALALASAAQAGPATELSTGPVSVAPAAASAGGEGLGINQAIRDGEARRGASLSTGAPKPLAPRPEYASLPVYVGKVGDQPVRLRLGPKPDERDSVRGEYAGRGAGVRLLAGEWEDGAFLMEESDDGTRVSGNWEGNIDASGAVRGTWTDAFNPAIVLPFFIRPLGMLVIPPFDMTPNSGVTYAPPPPKSSISGW</sequence>
<dbReference type="RefSeq" id="WP_115013781.1">
    <property type="nucleotide sequence ID" value="NZ_QKWJ01000005.1"/>
</dbReference>
<evidence type="ECO:0000256" key="1">
    <source>
        <dbReference type="SAM" id="SignalP"/>
    </source>
</evidence>
<dbReference type="EMBL" id="QKWJ01000005">
    <property type="protein sequence ID" value="RDK11043.1"/>
    <property type="molecule type" value="Genomic_DNA"/>
</dbReference>
<dbReference type="AlphaFoldDB" id="A0A370NZP9"/>
<evidence type="ECO:0000313" key="2">
    <source>
        <dbReference type="EMBL" id="RDK11043.1"/>
    </source>
</evidence>
<proteinExistence type="predicted"/>
<keyword evidence="3" id="KW-1185">Reference proteome</keyword>
<dbReference type="Proteomes" id="UP000255165">
    <property type="component" value="Unassembled WGS sequence"/>
</dbReference>
<gene>
    <name evidence="2" type="ORF">DN412_06620</name>
</gene>
<comment type="caution">
    <text evidence="2">The sequence shown here is derived from an EMBL/GenBank/DDBJ whole genome shotgun (WGS) entry which is preliminary data.</text>
</comment>
<feature type="signal peptide" evidence="1">
    <location>
        <begin position="1"/>
        <end position="27"/>
    </location>
</feature>
<protein>
    <submittedName>
        <fullName evidence="2">Uncharacterized protein</fullName>
    </submittedName>
</protein>
<feature type="chain" id="PRO_5016910626" evidence="1">
    <location>
        <begin position="28"/>
        <end position="211"/>
    </location>
</feature>